<proteinExistence type="predicted"/>
<dbReference type="Proteomes" id="UP000187209">
    <property type="component" value="Unassembled WGS sequence"/>
</dbReference>
<sequence length="734" mass="87015">MSGQDSLEFFKNRLIEIVEDNNSKPILVSIGKQNMGKSFFLGHFLNDPSIPSKHGVLTSRGSANFFTRIYSDLGFLLLDMECFEIEKSEYKRDAFNFCSVFTIADIILMNISHEDLENQIFIDSFSLNYWRYCKSAIKYKKKYPFIILAIRDPRWNDHTDYSLQAYSNLVEEFTFKINTKIKEFTKDFMLVIETFLNEENERTEDREVAKKMIEDNGMNRYEFRIDYHFVVFFKEGSDDNPGQYYELIKNDDLSISFDNNSRFEKALVYIQQKCQEIINSEKMSYNIVNLNINKTEEILRLKSMIKKEKERNLSKANIIKEIYIEAKYDVMMNYTNKKDFYIFMEGYYRIYKYLEQINNIITQEFSKDNIDVKKRNELANTYKNQIEEVINQTQLSEDNKKELYGYLKFLSAKCYCETLKLNKKSTERAPFQALIFAIKYNKCKNLMQHQIKEISKRKLMFQHLFYYDEDFEDIIKHLYFKEIFLLKSLYSIYEDVLSSSIDFDYKYQEVVDTEIHYLQIQNSIEHILLVLENLWPKPKYDFQEVNKFWKILIKNHIKMLNLKKNTFNKLPNSRANMIVEIKEKYSYIALFDITEKLIPSISGIIIGQSSSVTRTTVVVARTKAVTTIRKPIIARTIFGAKIAVSIDRIACSILKTTTSKYIKFNKKPEPGYKFFLVFVTNDSVNGKIVENEMNIDMNIDMNKCNCLLELEHEKDNLLSACGKTKFYVIQERQE</sequence>
<comment type="caution">
    <text evidence="1">The sequence shown here is derived from an EMBL/GenBank/DDBJ whole genome shotgun (WGS) entry which is preliminary data.</text>
</comment>
<dbReference type="AlphaFoldDB" id="A0A1R2BWP3"/>
<protein>
    <submittedName>
        <fullName evidence="1">Uncharacterized protein</fullName>
    </submittedName>
</protein>
<gene>
    <name evidence="1" type="ORF">SteCoe_18522</name>
</gene>
<evidence type="ECO:0000313" key="2">
    <source>
        <dbReference type="Proteomes" id="UP000187209"/>
    </source>
</evidence>
<name>A0A1R2BWP3_9CILI</name>
<organism evidence="1 2">
    <name type="scientific">Stentor coeruleus</name>
    <dbReference type="NCBI Taxonomy" id="5963"/>
    <lineage>
        <taxon>Eukaryota</taxon>
        <taxon>Sar</taxon>
        <taxon>Alveolata</taxon>
        <taxon>Ciliophora</taxon>
        <taxon>Postciliodesmatophora</taxon>
        <taxon>Heterotrichea</taxon>
        <taxon>Heterotrichida</taxon>
        <taxon>Stentoridae</taxon>
        <taxon>Stentor</taxon>
    </lineage>
</organism>
<dbReference type="EMBL" id="MPUH01000395">
    <property type="protein sequence ID" value="OMJ81067.1"/>
    <property type="molecule type" value="Genomic_DNA"/>
</dbReference>
<reference evidence="1 2" key="1">
    <citation type="submission" date="2016-11" db="EMBL/GenBank/DDBJ databases">
        <title>The macronuclear genome of Stentor coeruleus: a giant cell with tiny introns.</title>
        <authorList>
            <person name="Slabodnick M."/>
            <person name="Ruby J.G."/>
            <person name="Reiff S.B."/>
            <person name="Swart E.C."/>
            <person name="Gosai S."/>
            <person name="Prabakaran S."/>
            <person name="Witkowska E."/>
            <person name="Larue G.E."/>
            <person name="Fisher S."/>
            <person name="Freeman R.M."/>
            <person name="Gunawardena J."/>
            <person name="Chu W."/>
            <person name="Stover N.A."/>
            <person name="Gregory B.D."/>
            <person name="Nowacki M."/>
            <person name="Derisi J."/>
            <person name="Roy S.W."/>
            <person name="Marshall W.F."/>
            <person name="Sood P."/>
        </authorList>
    </citation>
    <scope>NUCLEOTIDE SEQUENCE [LARGE SCALE GENOMIC DNA]</scope>
    <source>
        <strain evidence="1">WM001</strain>
    </source>
</reference>
<evidence type="ECO:0000313" key="1">
    <source>
        <dbReference type="EMBL" id="OMJ81067.1"/>
    </source>
</evidence>
<keyword evidence="2" id="KW-1185">Reference proteome</keyword>
<accession>A0A1R2BWP3</accession>